<dbReference type="RefSeq" id="WP_338706497.1">
    <property type="nucleotide sequence ID" value="NZ_CP145892.1"/>
</dbReference>
<feature type="compositionally biased region" description="Low complexity" evidence="1">
    <location>
        <begin position="106"/>
        <end position="124"/>
    </location>
</feature>
<dbReference type="Pfam" id="PF07833">
    <property type="entry name" value="Cu_amine_oxidN1"/>
    <property type="match status" value="1"/>
</dbReference>
<dbReference type="InterPro" id="IPR013783">
    <property type="entry name" value="Ig-like_fold"/>
</dbReference>
<sequence>MNLKKKLSILTAFAVFQAFAVIPANAQSADQSDTTSVNTAKVKSVEVVKKEQTIAESEVKSGTNTPTSNNETTEEVNPPETDVPTGTDATPVEPVIEPTDEEGTAEETPAPAPVEVEQPSTGGSSVAGGRGGDLTLYMNSNKMMQDGKTYLAGQPMAVKNGVSYVAIRALVDRVGYDVKYDNTTKETIIISGEDELRFKTNSKIYTVNGVSRTMKGAAYQQKNTFMVPLTSITQALDITYKVNQSAKTVVLNLSTKPVASFTVQKEVFAGDQVTYTTRSSSPKGLSIVDERWTGRQDSFDQPGVYTVTYAVQDSSGQWSDPYSVTIKVERPNLPPVAMFTTDKEEYKMGEKITYIDQSTDDENAIVKTEWDNNALAFFVPGPKTVTITVTDKHGASDSYTKMINITGETLYSVTDFNQLFTPVGEKFTFDGGGVPALEKVPFTYYDEPSLLIRSNSPETVNTEGIVYKESSFGQTRFMIHHVNNTGKSVKMYVVATNNNAYTASIDQQNMGFAGPSPFATVAGKLSIDRWFQSMQNGTGQKKVYIQPGESKLILNDLSVLPMKQGQVISLYSDVFSDYELDYNIIMIEENKDPMEVLSSLPVLDRDGVHNRGTYPNATRIITYDQEVGSKPARLPLGDNASDPNLVGTDPMAFTEASNAGNFGVLYKITLNNVAPRTLISFNPRGGRYSGVALVNGQVVQISTGKSVTAPNEQSVMYRTGSYGESVTILFSAAPGSNLPVNLLFTPLPAEK</sequence>
<dbReference type="Proteomes" id="UP001364764">
    <property type="component" value="Chromosome"/>
</dbReference>
<feature type="chain" id="PRO_5044895866" evidence="2">
    <location>
        <begin position="21"/>
        <end position="751"/>
    </location>
</feature>
<feature type="domain" description="PKD/Chitinase" evidence="3">
    <location>
        <begin position="258"/>
        <end position="331"/>
    </location>
</feature>
<evidence type="ECO:0000256" key="2">
    <source>
        <dbReference type="SAM" id="SignalP"/>
    </source>
</evidence>
<feature type="signal peptide" evidence="2">
    <location>
        <begin position="1"/>
        <end position="20"/>
    </location>
</feature>
<evidence type="ECO:0000313" key="5">
    <source>
        <dbReference type="Proteomes" id="UP001364764"/>
    </source>
</evidence>
<dbReference type="InterPro" id="IPR022409">
    <property type="entry name" value="PKD/Chitinase_dom"/>
</dbReference>
<dbReference type="SUPFAM" id="SSF49299">
    <property type="entry name" value="PKD domain"/>
    <property type="match status" value="2"/>
</dbReference>
<feature type="region of interest" description="Disordered" evidence="1">
    <location>
        <begin position="53"/>
        <end position="131"/>
    </location>
</feature>
<reference evidence="4 5" key="1">
    <citation type="submission" date="2024-02" db="EMBL/GenBank/DDBJ databases">
        <title>Complete sequences of two Paenibacillus sp. strains and one Lysinibacillus strain isolated from the environment on STAA medium highlight biotechnological potential.</title>
        <authorList>
            <person name="Attere S.A."/>
            <person name="Piche L.C."/>
            <person name="Intertaglia L."/>
            <person name="Lami R."/>
            <person name="Charette S.J."/>
            <person name="Vincent A.T."/>
        </authorList>
    </citation>
    <scope>NUCLEOTIDE SEQUENCE [LARGE SCALE GENOMIC DNA]</scope>
    <source>
        <strain evidence="4 5">Y5S-7</strain>
    </source>
</reference>
<keyword evidence="2" id="KW-0732">Signal</keyword>
<evidence type="ECO:0000256" key="1">
    <source>
        <dbReference type="SAM" id="MobiDB-lite"/>
    </source>
</evidence>
<proteinExistence type="predicted"/>
<dbReference type="GeneID" id="93477781"/>
<dbReference type="InterPro" id="IPR012854">
    <property type="entry name" value="Cu_amine_oxidase-like_N"/>
</dbReference>
<name>A0ABD8AMF0_PAEAM</name>
<dbReference type="Gene3D" id="2.60.40.10">
    <property type="entry name" value="Immunoglobulins"/>
    <property type="match status" value="2"/>
</dbReference>
<dbReference type="InterPro" id="IPR035986">
    <property type="entry name" value="PKD_dom_sf"/>
</dbReference>
<dbReference type="Gene3D" id="3.30.457.10">
    <property type="entry name" value="Copper amine oxidase-like, N-terminal domain"/>
    <property type="match status" value="1"/>
</dbReference>
<gene>
    <name evidence="4" type="ORF">V6668_19910</name>
</gene>
<dbReference type="SMART" id="SM00089">
    <property type="entry name" value="PKD"/>
    <property type="match status" value="2"/>
</dbReference>
<feature type="compositionally biased region" description="Low complexity" evidence="1">
    <location>
        <begin position="63"/>
        <end position="85"/>
    </location>
</feature>
<dbReference type="SUPFAM" id="SSF55383">
    <property type="entry name" value="Copper amine oxidase, domain N"/>
    <property type="match status" value="1"/>
</dbReference>
<organism evidence="4 5">
    <name type="scientific">Paenibacillus amylolyticus</name>
    <dbReference type="NCBI Taxonomy" id="1451"/>
    <lineage>
        <taxon>Bacteria</taxon>
        <taxon>Bacillati</taxon>
        <taxon>Bacillota</taxon>
        <taxon>Bacilli</taxon>
        <taxon>Bacillales</taxon>
        <taxon>Paenibacillaceae</taxon>
        <taxon>Paenibacillus</taxon>
    </lineage>
</organism>
<dbReference type="InterPro" id="IPR036582">
    <property type="entry name" value="Mao_N_sf"/>
</dbReference>
<evidence type="ECO:0000259" key="3">
    <source>
        <dbReference type="SMART" id="SM00089"/>
    </source>
</evidence>
<accession>A0ABD8AMF0</accession>
<protein>
    <submittedName>
        <fullName evidence="4">Stalk domain-containing protein</fullName>
    </submittedName>
</protein>
<dbReference type="EMBL" id="CP145892">
    <property type="protein sequence ID" value="WWP18762.1"/>
    <property type="molecule type" value="Genomic_DNA"/>
</dbReference>
<dbReference type="AlphaFoldDB" id="A0ABD8AMF0"/>
<feature type="domain" description="PKD/Chitinase" evidence="3">
    <location>
        <begin position="336"/>
        <end position="408"/>
    </location>
</feature>
<evidence type="ECO:0000313" key="4">
    <source>
        <dbReference type="EMBL" id="WWP18762.1"/>
    </source>
</evidence>